<evidence type="ECO:0000256" key="2">
    <source>
        <dbReference type="ARBA" id="ARBA00022723"/>
    </source>
</evidence>
<dbReference type="PANTHER" id="PTHR42693:SF33">
    <property type="entry name" value="ARYLSULFATASE"/>
    <property type="match status" value="1"/>
</dbReference>
<dbReference type="Gene3D" id="3.30.1120.10">
    <property type="match status" value="1"/>
</dbReference>
<keyword evidence="2" id="KW-0479">Metal-binding</keyword>
<proteinExistence type="inferred from homology"/>
<evidence type="ECO:0000256" key="3">
    <source>
        <dbReference type="ARBA" id="ARBA00022801"/>
    </source>
</evidence>
<dbReference type="InterPro" id="IPR000917">
    <property type="entry name" value="Sulfatase_N"/>
</dbReference>
<gene>
    <name evidence="7" type="ORF">O4G74_09045</name>
</gene>
<keyword evidence="5" id="KW-0812">Transmembrane</keyword>
<dbReference type="EMBL" id="JAPWGW010000002">
    <property type="protein sequence ID" value="MCZ4298203.1"/>
    <property type="molecule type" value="Genomic_DNA"/>
</dbReference>
<evidence type="ECO:0000256" key="1">
    <source>
        <dbReference type="ARBA" id="ARBA00008779"/>
    </source>
</evidence>
<evidence type="ECO:0000256" key="5">
    <source>
        <dbReference type="SAM" id="Phobius"/>
    </source>
</evidence>
<organism evidence="7 8">
    <name type="scientific">Henriciella marina</name>
    <dbReference type="NCBI Taxonomy" id="453851"/>
    <lineage>
        <taxon>Bacteria</taxon>
        <taxon>Pseudomonadati</taxon>
        <taxon>Pseudomonadota</taxon>
        <taxon>Alphaproteobacteria</taxon>
        <taxon>Hyphomonadales</taxon>
        <taxon>Hyphomonadaceae</taxon>
        <taxon>Henriciella</taxon>
    </lineage>
</organism>
<keyword evidence="3" id="KW-0378">Hydrolase</keyword>
<dbReference type="CDD" id="cd16025">
    <property type="entry name" value="PAS_like"/>
    <property type="match status" value="1"/>
</dbReference>
<comment type="caution">
    <text evidence="7">The sequence shown here is derived from an EMBL/GenBank/DDBJ whole genome shotgun (WGS) entry which is preliminary data.</text>
</comment>
<dbReference type="RefSeq" id="WP_269402317.1">
    <property type="nucleotide sequence ID" value="NZ_JAPWGW010000002.1"/>
</dbReference>
<keyword evidence="5" id="KW-0472">Membrane</keyword>
<evidence type="ECO:0000313" key="8">
    <source>
        <dbReference type="Proteomes" id="UP001083770"/>
    </source>
</evidence>
<keyword evidence="5" id="KW-1133">Transmembrane helix</keyword>
<dbReference type="Pfam" id="PF00884">
    <property type="entry name" value="Sulfatase"/>
    <property type="match status" value="1"/>
</dbReference>
<dbReference type="Gene3D" id="3.40.720.10">
    <property type="entry name" value="Alkaline Phosphatase, subunit A"/>
    <property type="match status" value="1"/>
</dbReference>
<protein>
    <submittedName>
        <fullName evidence="7">Arylsulfatase</fullName>
    </submittedName>
</protein>
<feature type="domain" description="Sulfatase N-terminal" evidence="6">
    <location>
        <begin position="2"/>
        <end position="401"/>
    </location>
</feature>
<sequence>MILLIDDAAFMDLGIYGGEASTPNIDALARSGVMFTRYYTSPLCAPSRAMLLTGVDNHRTGVATIPEVLPREHVGQPGYTMSLEPGVMTVAARLQSQGYRTLMTGKWHLGSDEGELPSDHGFDRSFALDASGADNWDDKSYMPYYRDAPWYEDGQPATLPDDFYSSEFIVDKMIDYLSETEISQPFFAFLGFQAVHIPVQAPAEITARYRETYAGGWQELRESRWQKAKALDLIPAAAPLAPLPEGMRRWEDLSDEDREVYAARMAVNAAMLEAMDLHIGRLVEHLKATGDYDNTVFLVTSDNGPEPSRGDNDWRLTLWMKLNGYHLDVDGIGEEGSWGFIGPEFAMAAASPGNLFKFHGAEGGIHVPMIMSGPNLPQNIRQDALVQVTDIAPTFLGMAGVESETAGAVAMTGRSLMPLLTGETEAVYGPDDPVAIEVSGNSALIRDNYKITRNQRPWGDAKWRLYDLANDPGEVNDLAAERPELMASMLAAYDAYGSAVGVLDVPEGYDSHAIITRKTQMRQLRIYWWVPALLFLMLIAAFWGGVRLIMRARRPRP</sequence>
<dbReference type="PANTHER" id="PTHR42693">
    <property type="entry name" value="ARYLSULFATASE FAMILY MEMBER"/>
    <property type="match status" value="1"/>
</dbReference>
<evidence type="ECO:0000313" key="7">
    <source>
        <dbReference type="EMBL" id="MCZ4298203.1"/>
    </source>
</evidence>
<dbReference type="SUPFAM" id="SSF53649">
    <property type="entry name" value="Alkaline phosphatase-like"/>
    <property type="match status" value="1"/>
</dbReference>
<keyword evidence="4" id="KW-0106">Calcium</keyword>
<dbReference type="InterPro" id="IPR050738">
    <property type="entry name" value="Sulfatase"/>
</dbReference>
<keyword evidence="8" id="KW-1185">Reference proteome</keyword>
<evidence type="ECO:0000256" key="4">
    <source>
        <dbReference type="ARBA" id="ARBA00022837"/>
    </source>
</evidence>
<reference evidence="7" key="1">
    <citation type="submission" date="2022-12" db="EMBL/GenBank/DDBJ databases">
        <title>Bacterial isolates from different developmental stages of Nematostella vectensis.</title>
        <authorList>
            <person name="Fraune S."/>
        </authorList>
    </citation>
    <scope>NUCLEOTIDE SEQUENCE</scope>
    <source>
        <strain evidence="7">G21632-S1</strain>
    </source>
</reference>
<evidence type="ECO:0000259" key="6">
    <source>
        <dbReference type="Pfam" id="PF00884"/>
    </source>
</evidence>
<feature type="transmembrane region" description="Helical" evidence="5">
    <location>
        <begin position="526"/>
        <end position="546"/>
    </location>
</feature>
<name>A0ABT4LXF1_9PROT</name>
<dbReference type="Proteomes" id="UP001083770">
    <property type="component" value="Unassembled WGS sequence"/>
</dbReference>
<comment type="similarity">
    <text evidence="1">Belongs to the sulfatase family.</text>
</comment>
<dbReference type="PROSITE" id="PS00523">
    <property type="entry name" value="SULFATASE_1"/>
    <property type="match status" value="1"/>
</dbReference>
<dbReference type="InterPro" id="IPR024607">
    <property type="entry name" value="Sulfatase_CS"/>
</dbReference>
<dbReference type="InterPro" id="IPR017850">
    <property type="entry name" value="Alkaline_phosphatase_core_sf"/>
</dbReference>
<accession>A0ABT4LXF1</accession>